<dbReference type="InterPro" id="IPR014718">
    <property type="entry name" value="GH-type_carb-bd"/>
</dbReference>
<protein>
    <submittedName>
        <fullName evidence="1">Aldose 1-epimerase</fullName>
    </submittedName>
</protein>
<dbReference type="FunCoup" id="D6TEM9">
    <property type="interactions" value="126"/>
</dbReference>
<dbReference type="EMBL" id="ADVG01000001">
    <property type="protein sequence ID" value="EFH88478.1"/>
    <property type="molecule type" value="Genomic_DNA"/>
</dbReference>
<dbReference type="GO" id="GO:0030246">
    <property type="term" value="F:carbohydrate binding"/>
    <property type="evidence" value="ECO:0007669"/>
    <property type="project" value="InterPro"/>
</dbReference>
<keyword evidence="2" id="KW-1185">Reference proteome</keyword>
<comment type="caution">
    <text evidence="1">The sequence shown here is derived from an EMBL/GenBank/DDBJ whole genome shotgun (WGS) entry which is preliminary data.</text>
</comment>
<gene>
    <name evidence="1" type="ORF">Krac_9951</name>
</gene>
<dbReference type="GO" id="GO:0016853">
    <property type="term" value="F:isomerase activity"/>
    <property type="evidence" value="ECO:0007669"/>
    <property type="project" value="InterPro"/>
</dbReference>
<organism evidence="1 2">
    <name type="scientific">Ktedonobacter racemifer DSM 44963</name>
    <dbReference type="NCBI Taxonomy" id="485913"/>
    <lineage>
        <taxon>Bacteria</taxon>
        <taxon>Bacillati</taxon>
        <taxon>Chloroflexota</taxon>
        <taxon>Ktedonobacteria</taxon>
        <taxon>Ktedonobacterales</taxon>
        <taxon>Ktedonobacteraceae</taxon>
        <taxon>Ktedonobacter</taxon>
    </lineage>
</organism>
<dbReference type="InParanoid" id="D6TEM9"/>
<sequence>MTDQQRASDTMKQGVKSPFGARIGIDPEINTTVISLLYTDKDDATHSMEVGIAPQLGSNLFRFRVGALDLIYYESELLKQKQFIGNFVLWPLPNRVRDKRYSYQGKNYSLQDVKRVETDKALVHGLVLDQVWQYEQPIIKGDSVSVTTYIEQTPESPHFAAYPFRSRLSLTYILTHQGIDITYKVENKDTHDLPFGFALHPYFPVFDGAQETYVTLPADAVMEADDALLPTGRIFEVGKLMYAMYDLRQGRPVSCLNLDHVYTQAHPGEAAIIDYKKRGLQLRITASDDFTHIVIYAPPGTSYLCVEHQTCSTDAINLHNQGEREHQMAHLLEVAPGQSYSGTLHYTPIFN</sequence>
<dbReference type="SUPFAM" id="SSF74650">
    <property type="entry name" value="Galactose mutarotase-like"/>
    <property type="match status" value="1"/>
</dbReference>
<accession>D6TEM9</accession>
<dbReference type="Pfam" id="PF01263">
    <property type="entry name" value="Aldose_epim"/>
    <property type="match status" value="1"/>
</dbReference>
<evidence type="ECO:0000313" key="2">
    <source>
        <dbReference type="Proteomes" id="UP000004508"/>
    </source>
</evidence>
<dbReference type="STRING" id="485913.Krac_9951"/>
<dbReference type="Gene3D" id="2.70.98.10">
    <property type="match status" value="1"/>
</dbReference>
<dbReference type="Proteomes" id="UP000004508">
    <property type="component" value="Unassembled WGS sequence"/>
</dbReference>
<dbReference type="RefSeq" id="WP_007904503.1">
    <property type="nucleotide sequence ID" value="NZ_ADVG01000001.1"/>
</dbReference>
<dbReference type="InterPro" id="IPR011013">
    <property type="entry name" value="Gal_mutarotase_sf_dom"/>
</dbReference>
<reference evidence="1 2" key="1">
    <citation type="journal article" date="2011" name="Stand. Genomic Sci.">
        <title>Non-contiguous finished genome sequence and contextual data of the filamentous soil bacterium Ktedonobacter racemifer type strain (SOSP1-21).</title>
        <authorList>
            <person name="Chang Y.J."/>
            <person name="Land M."/>
            <person name="Hauser L."/>
            <person name="Chertkov O."/>
            <person name="Del Rio T.G."/>
            <person name="Nolan M."/>
            <person name="Copeland A."/>
            <person name="Tice H."/>
            <person name="Cheng J.F."/>
            <person name="Lucas S."/>
            <person name="Han C."/>
            <person name="Goodwin L."/>
            <person name="Pitluck S."/>
            <person name="Ivanova N."/>
            <person name="Ovchinikova G."/>
            <person name="Pati A."/>
            <person name="Chen A."/>
            <person name="Palaniappan K."/>
            <person name="Mavromatis K."/>
            <person name="Liolios K."/>
            <person name="Brettin T."/>
            <person name="Fiebig A."/>
            <person name="Rohde M."/>
            <person name="Abt B."/>
            <person name="Goker M."/>
            <person name="Detter J.C."/>
            <person name="Woyke T."/>
            <person name="Bristow J."/>
            <person name="Eisen J.A."/>
            <person name="Markowitz V."/>
            <person name="Hugenholtz P."/>
            <person name="Kyrpides N.C."/>
            <person name="Klenk H.P."/>
            <person name="Lapidus A."/>
        </authorList>
    </citation>
    <scope>NUCLEOTIDE SEQUENCE [LARGE SCALE GENOMIC DNA]</scope>
    <source>
        <strain evidence="2">DSM 44963</strain>
    </source>
</reference>
<proteinExistence type="predicted"/>
<dbReference type="CDD" id="cd01081">
    <property type="entry name" value="Aldose_epim"/>
    <property type="match status" value="1"/>
</dbReference>
<dbReference type="GO" id="GO:0005975">
    <property type="term" value="P:carbohydrate metabolic process"/>
    <property type="evidence" value="ECO:0007669"/>
    <property type="project" value="InterPro"/>
</dbReference>
<dbReference type="eggNOG" id="COG2017">
    <property type="taxonomic scope" value="Bacteria"/>
</dbReference>
<name>D6TEM9_KTERA</name>
<evidence type="ECO:0000313" key="1">
    <source>
        <dbReference type="EMBL" id="EFH88478.1"/>
    </source>
</evidence>
<dbReference type="OrthoDB" id="9795355at2"/>
<dbReference type="InterPro" id="IPR008183">
    <property type="entry name" value="Aldose_1/G6P_1-epimerase"/>
</dbReference>
<dbReference type="AlphaFoldDB" id="D6TEM9"/>